<dbReference type="EMBL" id="CM045758">
    <property type="protein sequence ID" value="KAI8029057.1"/>
    <property type="molecule type" value="Genomic_DNA"/>
</dbReference>
<dbReference type="Proteomes" id="UP001060215">
    <property type="component" value="Chromosome 1"/>
</dbReference>
<gene>
    <name evidence="1" type="ORF">LOK49_LG01G00495</name>
</gene>
<organism evidence="1 2">
    <name type="scientific">Camellia lanceoleosa</name>
    <dbReference type="NCBI Taxonomy" id="1840588"/>
    <lineage>
        <taxon>Eukaryota</taxon>
        <taxon>Viridiplantae</taxon>
        <taxon>Streptophyta</taxon>
        <taxon>Embryophyta</taxon>
        <taxon>Tracheophyta</taxon>
        <taxon>Spermatophyta</taxon>
        <taxon>Magnoliopsida</taxon>
        <taxon>eudicotyledons</taxon>
        <taxon>Gunneridae</taxon>
        <taxon>Pentapetalae</taxon>
        <taxon>asterids</taxon>
        <taxon>Ericales</taxon>
        <taxon>Theaceae</taxon>
        <taxon>Camellia</taxon>
    </lineage>
</organism>
<reference evidence="1 2" key="1">
    <citation type="journal article" date="2022" name="Plant J.">
        <title>Chromosome-level genome of Camellia lanceoleosa provides a valuable resource for understanding genome evolution and self-incompatibility.</title>
        <authorList>
            <person name="Gong W."/>
            <person name="Xiao S."/>
            <person name="Wang L."/>
            <person name="Liao Z."/>
            <person name="Chang Y."/>
            <person name="Mo W."/>
            <person name="Hu G."/>
            <person name="Li W."/>
            <person name="Zhao G."/>
            <person name="Zhu H."/>
            <person name="Hu X."/>
            <person name="Ji K."/>
            <person name="Xiang X."/>
            <person name="Song Q."/>
            <person name="Yuan D."/>
            <person name="Jin S."/>
            <person name="Zhang L."/>
        </authorList>
    </citation>
    <scope>NUCLEOTIDE SEQUENCE [LARGE SCALE GENOMIC DNA]</scope>
    <source>
        <strain evidence="1">SQ_2022a</strain>
    </source>
</reference>
<protein>
    <submittedName>
        <fullName evidence="1">ABC transporter G family member 28</fullName>
    </submittedName>
</protein>
<comment type="caution">
    <text evidence="1">The sequence shown here is derived from an EMBL/GenBank/DDBJ whole genome shotgun (WGS) entry which is preliminary data.</text>
</comment>
<keyword evidence="2" id="KW-1185">Reference proteome</keyword>
<evidence type="ECO:0000313" key="2">
    <source>
        <dbReference type="Proteomes" id="UP001060215"/>
    </source>
</evidence>
<accession>A0ACC0IT35</accession>
<name>A0ACC0IT35_9ERIC</name>
<sequence>MIMRRTQCVLAIVVLLLFSSVRCHNNFTDLIAPFYTQVFYNQLSNITFPLLRNDITDTASFCIRDPVFDWDQTFNFASNLTFLTSCALKSNDILRHVCTPAEVELYFMSLFKRESESTNYLKLNKNCNRTSWFAGCEPGWACSAGSNVEFGHSYSKDIPARTLDCQACCEGFFCPHGFACMIPCPLGSYCPLATLNKTTGICEPYRYQLPPGRPNHTCGGADIWADVGSSSEVFCSAGSYCPSNIRKTSCSRGHYCRMGSISEKRCFKLSSCDPNTANQNIHAYGIILIAALSTLLLTIYNCSDRVLTIREMRNAKARKAAARSVREKAQARDKYKSAKNAAKKPRIASSSQLSPTSCKKTVIHPLALESLGQTKAETDDDLDSSLYISALNSPEQSSHAVEDDPDSCNGFSLELGDKNVDRKMKNEKQIRTHSEIFQYAYAQLQKEKALLHLQQNKNLTFSGLISMATNQEIRKRPMIEVSFRDLSLTLKGKNKRLLRCVTGKIMPGHITAVMGTSGAGKTTLISALAGKTVGCKMTGLILINGKPESIHSYRKIIGFVPQDDIVHGNLTVEENLWFSARCRLSADLSKPDKVLIVERVIESLGLQAVRDSLVGTVEKRRISGGERKRVNVGLELVMEPSLLILDEPTSGLDSSTSQLLLRALRREALEGVNICMVVHQPSYTLFKMFDDLILLKGGLTVYHGPVSKVEEYFAGLGINVPEHMNPTDHFIDVLEEIVKPITSLSINYTELPMRWMLHKGYPVPPDMQQDCAGLVMSSTGVNLDNQKSSVDAENKEQSLAGEIWKDLICTLELHWDIIQHNILRSRDLSNRRTPGVLMQYKYFLGRVGKQRLREARLIAVDLLILLLAGACVGSLTKTGDENFGVFGYIHTIIAVSLLCKIAALRTFALDKLQYWRESASGISSLAHFLSKETIDHFNTVIKPVVYLSMFYSFSNPRSSFADNYIVLLCLVYCVTGIGYALSIFLGPGPAQLCAVLIPVVLALISIQTGESKFVKKLANLSYPRWALEAFVIANAERYSGVWLITRCGVLVKFGFNIHDWDGCISSLILLGIFSRLIAFFGMVAFLKK</sequence>
<proteinExistence type="predicted"/>
<evidence type="ECO:0000313" key="1">
    <source>
        <dbReference type="EMBL" id="KAI8029057.1"/>
    </source>
</evidence>